<proteinExistence type="predicted"/>
<dbReference type="Proteomes" id="UP001396898">
    <property type="component" value="Unassembled WGS sequence"/>
</dbReference>
<comment type="caution">
    <text evidence="3">The sequence shown here is derived from an EMBL/GenBank/DDBJ whole genome shotgun (WGS) entry which is preliminary data.</text>
</comment>
<evidence type="ECO:0000313" key="4">
    <source>
        <dbReference type="Proteomes" id="UP001396898"/>
    </source>
</evidence>
<feature type="region of interest" description="Disordered" evidence="1">
    <location>
        <begin position="303"/>
        <end position="417"/>
    </location>
</feature>
<feature type="region of interest" description="Disordered" evidence="1">
    <location>
        <begin position="261"/>
        <end position="282"/>
    </location>
</feature>
<name>A0ABR1SI11_9PEZI</name>
<dbReference type="EMBL" id="JAQQWI010000006">
    <property type="protein sequence ID" value="KAK8033947.1"/>
    <property type="molecule type" value="Genomic_DNA"/>
</dbReference>
<organism evidence="3 4">
    <name type="scientific">Apiospora marii</name>
    <dbReference type="NCBI Taxonomy" id="335849"/>
    <lineage>
        <taxon>Eukaryota</taxon>
        <taxon>Fungi</taxon>
        <taxon>Dikarya</taxon>
        <taxon>Ascomycota</taxon>
        <taxon>Pezizomycotina</taxon>
        <taxon>Sordariomycetes</taxon>
        <taxon>Xylariomycetidae</taxon>
        <taxon>Amphisphaeriales</taxon>
        <taxon>Apiosporaceae</taxon>
        <taxon>Apiospora</taxon>
    </lineage>
</organism>
<evidence type="ECO:0000313" key="3">
    <source>
        <dbReference type="EMBL" id="KAK8033947.1"/>
    </source>
</evidence>
<evidence type="ECO:0000256" key="2">
    <source>
        <dbReference type="SAM" id="Phobius"/>
    </source>
</evidence>
<keyword evidence="4" id="KW-1185">Reference proteome</keyword>
<keyword evidence="2" id="KW-0812">Transmembrane</keyword>
<accession>A0ABR1SI11</accession>
<feature type="transmembrane region" description="Helical" evidence="2">
    <location>
        <begin position="217"/>
        <end position="240"/>
    </location>
</feature>
<feature type="compositionally biased region" description="Basic and acidic residues" evidence="1">
    <location>
        <begin position="343"/>
        <end position="353"/>
    </location>
</feature>
<reference evidence="3 4" key="1">
    <citation type="submission" date="2023-01" db="EMBL/GenBank/DDBJ databases">
        <title>Analysis of 21 Apiospora genomes using comparative genomics revels a genus with tremendous synthesis potential of carbohydrate active enzymes and secondary metabolites.</title>
        <authorList>
            <person name="Sorensen T."/>
        </authorList>
    </citation>
    <scope>NUCLEOTIDE SEQUENCE [LARGE SCALE GENOMIC DNA]</scope>
    <source>
        <strain evidence="3 4">CBS 20057</strain>
    </source>
</reference>
<keyword evidence="2" id="KW-0472">Membrane</keyword>
<evidence type="ECO:0000256" key="1">
    <source>
        <dbReference type="SAM" id="MobiDB-lite"/>
    </source>
</evidence>
<feature type="compositionally biased region" description="Low complexity" evidence="1">
    <location>
        <begin position="314"/>
        <end position="324"/>
    </location>
</feature>
<keyword evidence="2" id="KW-1133">Transmembrane helix</keyword>
<gene>
    <name evidence="3" type="ORF">PG991_003345</name>
</gene>
<sequence>MTHQPQDDLNLGPLTTVFTAPLSCSQSALFMYDDFDCAGSTTSILRGPVDTDPTAHCFPPSVNATAAAGRPGAYYSPGICPQGYTAACTSINRQASPEPETGLSYRCSVGSEWSWGLCYAALGGATATLTDLKTVKCGSSMAATQDFRWDGVAQAKSIQVRFRRQDVGLFNTTRQAQPTTSSSRATTMAGAATVRETGSADPNNQEAASHPASSTTIAIIGVTCGAIALLIMAIAAWLFIRTRTISKRLGKSQQELASLQAQRGLPKPGNGGGDEDRLLSPTAVSPQDTFHASWQILRPPQEAPIIPMTPSRHAATTAQAQQPASELMSEKKFEMDAAPAAELPRRSSDRHSLPELAKAPDSPTVGKASPAQSLGVSPVSERSDGIDTLIRQSRGIVLPNYKDPAFGDPATESRRSG</sequence>
<protein>
    <submittedName>
        <fullName evidence="3">Uncharacterized protein</fullName>
    </submittedName>
</protein>